<proteinExistence type="predicted"/>
<keyword evidence="2" id="KW-1185">Reference proteome</keyword>
<evidence type="ECO:0000313" key="2">
    <source>
        <dbReference type="Proteomes" id="UP000198670"/>
    </source>
</evidence>
<dbReference type="AlphaFoldDB" id="A0A1I3U0K5"/>
<organism evidence="1 2">
    <name type="scientific">Parapedobacter indicus</name>
    <dbReference type="NCBI Taxonomy" id="1477437"/>
    <lineage>
        <taxon>Bacteria</taxon>
        <taxon>Pseudomonadati</taxon>
        <taxon>Bacteroidota</taxon>
        <taxon>Sphingobacteriia</taxon>
        <taxon>Sphingobacteriales</taxon>
        <taxon>Sphingobacteriaceae</taxon>
        <taxon>Parapedobacter</taxon>
    </lineage>
</organism>
<name>A0A1I3U0K5_9SPHI</name>
<protein>
    <submittedName>
        <fullName evidence="1">Uncharacterized protein</fullName>
    </submittedName>
</protein>
<reference evidence="1 2" key="1">
    <citation type="submission" date="2016-10" db="EMBL/GenBank/DDBJ databases">
        <authorList>
            <person name="de Groot N.N."/>
        </authorList>
    </citation>
    <scope>NUCLEOTIDE SEQUENCE [LARGE SCALE GENOMIC DNA]</scope>
    <source>
        <strain evidence="1 2">RK1</strain>
    </source>
</reference>
<accession>A0A1I3U0K5</accession>
<sequence length="48" mass="5492">MIDHYVLKLEKHSLTSYKPICLFFLQKAAASMGNLMPLLPYSRGVFAF</sequence>
<dbReference type="EMBL" id="FOQO01000013">
    <property type="protein sequence ID" value="SFJ75311.1"/>
    <property type="molecule type" value="Genomic_DNA"/>
</dbReference>
<evidence type="ECO:0000313" key="1">
    <source>
        <dbReference type="EMBL" id="SFJ75311.1"/>
    </source>
</evidence>
<dbReference type="Proteomes" id="UP000198670">
    <property type="component" value="Unassembled WGS sequence"/>
</dbReference>
<gene>
    <name evidence="1" type="ORF">SAMN05444682_113120</name>
</gene>